<evidence type="ECO:0000313" key="2">
    <source>
        <dbReference type="Proteomes" id="UP001500683"/>
    </source>
</evidence>
<dbReference type="EMBL" id="BAAAZG010000049">
    <property type="protein sequence ID" value="GAA4093461.1"/>
    <property type="molecule type" value="Genomic_DNA"/>
</dbReference>
<organism evidence="1 2">
    <name type="scientific">Actinomadura miaoliensis</name>
    <dbReference type="NCBI Taxonomy" id="430685"/>
    <lineage>
        <taxon>Bacteria</taxon>
        <taxon>Bacillati</taxon>
        <taxon>Actinomycetota</taxon>
        <taxon>Actinomycetes</taxon>
        <taxon>Streptosporangiales</taxon>
        <taxon>Thermomonosporaceae</taxon>
        <taxon>Actinomadura</taxon>
    </lineage>
</organism>
<dbReference type="InterPro" id="IPR029475">
    <property type="entry name" value="DUF6807"/>
</dbReference>
<accession>A0ABP7WQ17</accession>
<dbReference type="Proteomes" id="UP001500683">
    <property type="component" value="Unassembled WGS sequence"/>
</dbReference>
<protein>
    <submittedName>
        <fullName evidence="1">PmoA family protein</fullName>
    </submittedName>
</protein>
<sequence length="286" mass="30663">MTAAPVELACAGRTVAEYVTRPDLEATLSPRPYFHPVRTFAGTEVTELMPADHRHHLGVSIAVPDVGGRNFWGGRTFVRDQGPTWLDDHGVQRHLSWTGRAAGAFTETLAWIGADGETALRERRDVRAVAAGDHWALDVAFTLTNVTREPLRIGSPATNGRPGAGYGGFFWRAPGTSTGIRVRTPHAEGERAVHGARTGWLAMTGTAPDGRAWTLAFVPADAATAADPWFVRVGEYPGVGSSLAWERSLDVPPGGRVTRRVVTVVADGHLPAAEIDKLREALCPAP</sequence>
<dbReference type="Pfam" id="PF14100">
    <property type="entry name" value="DUF6807"/>
    <property type="match status" value="1"/>
</dbReference>
<evidence type="ECO:0000313" key="1">
    <source>
        <dbReference type="EMBL" id="GAA4093461.1"/>
    </source>
</evidence>
<name>A0ABP7WQ17_9ACTN</name>
<gene>
    <name evidence="1" type="ORF">GCM10022214_64390</name>
</gene>
<dbReference type="RefSeq" id="WP_344955153.1">
    <property type="nucleotide sequence ID" value="NZ_BAAAZG010000049.1"/>
</dbReference>
<proteinExistence type="predicted"/>
<keyword evidence="2" id="KW-1185">Reference proteome</keyword>
<comment type="caution">
    <text evidence="1">The sequence shown here is derived from an EMBL/GenBank/DDBJ whole genome shotgun (WGS) entry which is preliminary data.</text>
</comment>
<reference evidence="2" key="1">
    <citation type="journal article" date="2019" name="Int. J. Syst. Evol. Microbiol.">
        <title>The Global Catalogue of Microorganisms (GCM) 10K type strain sequencing project: providing services to taxonomists for standard genome sequencing and annotation.</title>
        <authorList>
            <consortium name="The Broad Institute Genomics Platform"/>
            <consortium name="The Broad Institute Genome Sequencing Center for Infectious Disease"/>
            <person name="Wu L."/>
            <person name="Ma J."/>
        </authorList>
    </citation>
    <scope>NUCLEOTIDE SEQUENCE [LARGE SCALE GENOMIC DNA]</scope>
    <source>
        <strain evidence="2">JCM 16702</strain>
    </source>
</reference>